<evidence type="ECO:0000256" key="5">
    <source>
        <dbReference type="ARBA" id="ARBA00023163"/>
    </source>
</evidence>
<keyword evidence="1" id="KW-0479">Metal-binding</keyword>
<dbReference type="InterPro" id="IPR021858">
    <property type="entry name" value="Fun_TF"/>
</dbReference>
<gene>
    <name evidence="9" type="ORF">A1O3_05904</name>
</gene>
<evidence type="ECO:0000256" key="1">
    <source>
        <dbReference type="ARBA" id="ARBA00022723"/>
    </source>
</evidence>
<dbReference type="SUPFAM" id="SSF57701">
    <property type="entry name" value="Zn2/Cys6 DNA-binding domain"/>
    <property type="match status" value="1"/>
</dbReference>
<feature type="region of interest" description="Disordered" evidence="7">
    <location>
        <begin position="538"/>
        <end position="567"/>
    </location>
</feature>
<feature type="domain" description="Zn(2)-C6 fungal-type" evidence="8">
    <location>
        <begin position="61"/>
        <end position="89"/>
    </location>
</feature>
<dbReference type="SMART" id="SM00066">
    <property type="entry name" value="GAL4"/>
    <property type="match status" value="1"/>
</dbReference>
<dbReference type="PROSITE" id="PS50048">
    <property type="entry name" value="ZN2_CY6_FUNGAL_2"/>
    <property type="match status" value="1"/>
</dbReference>
<dbReference type="RefSeq" id="XP_007734214.1">
    <property type="nucleotide sequence ID" value="XM_007736024.1"/>
</dbReference>
<dbReference type="PANTHER" id="PTHR36206:SF12">
    <property type="entry name" value="ASPERCRYPTIN BIOSYNTHESIS CLUSTER-SPECIFIC TRANSCRIPTION REGULATOR ATNN-RELATED"/>
    <property type="match status" value="1"/>
</dbReference>
<keyword evidence="6" id="KW-0539">Nucleus</keyword>
<dbReference type="PANTHER" id="PTHR36206">
    <property type="entry name" value="ASPERCRYPTIN BIOSYNTHESIS CLUSTER-SPECIFIC TRANSCRIPTION REGULATOR ATNN-RELATED"/>
    <property type="match status" value="1"/>
</dbReference>
<dbReference type="PROSITE" id="PS00463">
    <property type="entry name" value="ZN2_CY6_FUNGAL_1"/>
    <property type="match status" value="1"/>
</dbReference>
<dbReference type="InterPro" id="IPR001138">
    <property type="entry name" value="Zn2Cys6_DnaBD"/>
</dbReference>
<evidence type="ECO:0000256" key="4">
    <source>
        <dbReference type="ARBA" id="ARBA00023125"/>
    </source>
</evidence>
<dbReference type="InterPro" id="IPR052360">
    <property type="entry name" value="Transcr_Regulatory_Proteins"/>
</dbReference>
<keyword evidence="2" id="KW-0862">Zinc</keyword>
<dbReference type="InterPro" id="IPR036864">
    <property type="entry name" value="Zn2-C6_fun-type_DNA-bd_sf"/>
</dbReference>
<evidence type="ECO:0000313" key="9">
    <source>
        <dbReference type="EMBL" id="EXJ85229.1"/>
    </source>
</evidence>
<dbReference type="Pfam" id="PF11951">
    <property type="entry name" value="Fungal_trans_2"/>
    <property type="match status" value="1"/>
</dbReference>
<keyword evidence="4" id="KW-0238">DNA-binding</keyword>
<keyword evidence="10" id="KW-1185">Reference proteome</keyword>
<dbReference type="eggNOG" id="ENOG502RQFS">
    <property type="taxonomic scope" value="Eukaryota"/>
</dbReference>
<organism evidence="9 10">
    <name type="scientific">Capronia epimyces CBS 606.96</name>
    <dbReference type="NCBI Taxonomy" id="1182542"/>
    <lineage>
        <taxon>Eukaryota</taxon>
        <taxon>Fungi</taxon>
        <taxon>Dikarya</taxon>
        <taxon>Ascomycota</taxon>
        <taxon>Pezizomycotina</taxon>
        <taxon>Eurotiomycetes</taxon>
        <taxon>Chaetothyriomycetidae</taxon>
        <taxon>Chaetothyriales</taxon>
        <taxon>Herpotrichiellaceae</taxon>
        <taxon>Capronia</taxon>
    </lineage>
</organism>
<dbReference type="STRING" id="1182542.W9YSG5"/>
<dbReference type="GeneID" id="19170014"/>
<accession>W9YSG5</accession>
<proteinExistence type="predicted"/>
<evidence type="ECO:0000313" key="10">
    <source>
        <dbReference type="Proteomes" id="UP000019478"/>
    </source>
</evidence>
<evidence type="ECO:0000259" key="8">
    <source>
        <dbReference type="PROSITE" id="PS50048"/>
    </source>
</evidence>
<dbReference type="HOGENOM" id="CLU_011409_10_0_1"/>
<evidence type="ECO:0000256" key="6">
    <source>
        <dbReference type="ARBA" id="ARBA00023242"/>
    </source>
</evidence>
<dbReference type="GO" id="GO:0000981">
    <property type="term" value="F:DNA-binding transcription factor activity, RNA polymerase II-specific"/>
    <property type="evidence" value="ECO:0007669"/>
    <property type="project" value="InterPro"/>
</dbReference>
<feature type="region of interest" description="Disordered" evidence="7">
    <location>
        <begin position="1"/>
        <end position="50"/>
    </location>
</feature>
<keyword evidence="5" id="KW-0804">Transcription</keyword>
<dbReference type="GO" id="GO:0008270">
    <property type="term" value="F:zinc ion binding"/>
    <property type="evidence" value="ECO:0007669"/>
    <property type="project" value="InterPro"/>
</dbReference>
<dbReference type="AlphaFoldDB" id="W9YSG5"/>
<dbReference type="EMBL" id="AMGY01000004">
    <property type="protein sequence ID" value="EXJ85229.1"/>
    <property type="molecule type" value="Genomic_DNA"/>
</dbReference>
<feature type="compositionally biased region" description="Basic and acidic residues" evidence="7">
    <location>
        <begin position="555"/>
        <end position="567"/>
    </location>
</feature>
<dbReference type="CDD" id="cd00067">
    <property type="entry name" value="GAL4"/>
    <property type="match status" value="1"/>
</dbReference>
<keyword evidence="3" id="KW-0805">Transcription regulation</keyword>
<feature type="compositionally biased region" description="Polar residues" evidence="7">
    <location>
        <begin position="1"/>
        <end position="14"/>
    </location>
</feature>
<sequence length="611" mass="68009">MSSMGSPVSNTNTDVDVPQSIPYRASESEARFPPQSQHHHSTSLSADSTRTKKWAPKTFNGCLTCKKRRIKCDEEKPKCLRCTRSNINCLGYAPPRIRLFEPTSSSSARPAVSTNPPSNRLQLQSYLTSHPHPQGLALTSTFGTEEECQSFQFFLEKTSDLISVYSNPYLWTVILPQATWHEPAIKHSVIALACLHLSLTTVESSSVRSNNKFVYHYNNAIRALLEGKLPVDIVLAACVIFWALENFNGSSQAAFDHMKAAITILGEWKAKLGPDKPADDLISTYLEPSIRDCIKFVSKNRLEELQGQMSTLSLSAQDRRIMNIELPTFQTLNAASDYLGQCIQAILTLQHMPLSPELTETIQEIDARLYKWMSLFQNLAATGPVFQRRMLVVHNVAAYILLDQVKAQTSYSYSRESSQQEQCRCKFIVHEVEEMLKNDLVAMGESFRELPSALGLIPPIFLAATSSTKAEVRRKAMMALRLAKVVEGSWNSETAASIAEALVEIGERFPLPHSSQVGLRHVKLAVDKHTRVLSIQMGSGSKSGLWPGPGPESESESKSKPEQGRSREDGFVFAKEITLHGLDWLDLVSIYTPASFKFQVSAGGFPQRLEI</sequence>
<dbReference type="Pfam" id="PF00172">
    <property type="entry name" value="Zn_clus"/>
    <property type="match status" value="1"/>
</dbReference>
<evidence type="ECO:0000256" key="7">
    <source>
        <dbReference type="SAM" id="MobiDB-lite"/>
    </source>
</evidence>
<name>W9YSG5_9EURO</name>
<dbReference type="GO" id="GO:0003677">
    <property type="term" value="F:DNA binding"/>
    <property type="evidence" value="ECO:0007669"/>
    <property type="project" value="UniProtKB-KW"/>
</dbReference>
<reference evidence="9 10" key="1">
    <citation type="submission" date="2013-03" db="EMBL/GenBank/DDBJ databases">
        <title>The Genome Sequence of Capronia epimyces CBS 606.96.</title>
        <authorList>
            <consortium name="The Broad Institute Genomics Platform"/>
            <person name="Cuomo C."/>
            <person name="de Hoog S."/>
            <person name="Gorbushina A."/>
            <person name="Walker B."/>
            <person name="Young S.K."/>
            <person name="Zeng Q."/>
            <person name="Gargeya S."/>
            <person name="Fitzgerald M."/>
            <person name="Haas B."/>
            <person name="Abouelleil A."/>
            <person name="Allen A.W."/>
            <person name="Alvarado L."/>
            <person name="Arachchi H.M."/>
            <person name="Berlin A.M."/>
            <person name="Chapman S.B."/>
            <person name="Gainer-Dewar J."/>
            <person name="Goldberg J."/>
            <person name="Griggs A."/>
            <person name="Gujja S."/>
            <person name="Hansen M."/>
            <person name="Howarth C."/>
            <person name="Imamovic A."/>
            <person name="Ireland A."/>
            <person name="Larimer J."/>
            <person name="McCowan C."/>
            <person name="Murphy C."/>
            <person name="Pearson M."/>
            <person name="Poon T.W."/>
            <person name="Priest M."/>
            <person name="Roberts A."/>
            <person name="Saif S."/>
            <person name="Shea T."/>
            <person name="Sisk P."/>
            <person name="Sykes S."/>
            <person name="Wortman J."/>
            <person name="Nusbaum C."/>
            <person name="Birren B."/>
        </authorList>
    </citation>
    <scope>NUCLEOTIDE SEQUENCE [LARGE SCALE GENOMIC DNA]</scope>
    <source>
        <strain evidence="9 10">CBS 606.96</strain>
    </source>
</reference>
<comment type="caution">
    <text evidence="9">The sequence shown here is derived from an EMBL/GenBank/DDBJ whole genome shotgun (WGS) entry which is preliminary data.</text>
</comment>
<dbReference type="OrthoDB" id="2593732at2759"/>
<protein>
    <recommendedName>
        <fullName evidence="8">Zn(2)-C6 fungal-type domain-containing protein</fullName>
    </recommendedName>
</protein>
<dbReference type="Proteomes" id="UP000019478">
    <property type="component" value="Unassembled WGS sequence"/>
</dbReference>
<evidence type="ECO:0000256" key="3">
    <source>
        <dbReference type="ARBA" id="ARBA00023015"/>
    </source>
</evidence>
<evidence type="ECO:0000256" key="2">
    <source>
        <dbReference type="ARBA" id="ARBA00022833"/>
    </source>
</evidence>
<dbReference type="Gene3D" id="4.10.240.10">
    <property type="entry name" value="Zn(2)-C6 fungal-type DNA-binding domain"/>
    <property type="match status" value="1"/>
</dbReference>